<sequence length="195" mass="20652">MRPTVDDPVAQACIEMGVEDRARALLAPGLSAQEAVQVLLDAHQVQAALQLLARLLPKRYVVAWLCQCARGEALGDDDRAGAALAEQWVRDPIEHNRRIAYEFASADGYCTLGGWLAAAAGWSGGSLAPAAQETPVPPPPFLTARAATAAVNLLAAIEPDRLDTRRIAFAQRALVLLADHAGASAPRTDSTRTPT</sequence>
<name>A0A7Z0TVW4_9GAMM</name>
<dbReference type="EMBL" id="JACCJZ010000020">
    <property type="protein sequence ID" value="NYZ64296.1"/>
    <property type="molecule type" value="Genomic_DNA"/>
</dbReference>
<dbReference type="AlphaFoldDB" id="A0A7Z0TVW4"/>
<evidence type="ECO:0000313" key="1">
    <source>
        <dbReference type="EMBL" id="NYZ64296.1"/>
    </source>
</evidence>
<dbReference type="Pfam" id="PF22011">
    <property type="entry name" value="DUF6931"/>
    <property type="match status" value="1"/>
</dbReference>
<accession>A0A7Z0TVW4</accession>
<reference evidence="1 2" key="1">
    <citation type="submission" date="2020-07" db="EMBL/GenBank/DDBJ databases">
        <title>isolation of Luteimonas sp. SJ-16.</title>
        <authorList>
            <person name="Huang X.-X."/>
            <person name="Xu L."/>
            <person name="Sun J.-Q."/>
        </authorList>
    </citation>
    <scope>NUCLEOTIDE SEQUENCE [LARGE SCALE GENOMIC DNA]</scope>
    <source>
        <strain evidence="1 2">SJ-16</strain>
    </source>
</reference>
<evidence type="ECO:0000313" key="2">
    <source>
        <dbReference type="Proteomes" id="UP000589896"/>
    </source>
</evidence>
<proteinExistence type="predicted"/>
<gene>
    <name evidence="1" type="ORF">H0E82_16280</name>
</gene>
<protein>
    <submittedName>
        <fullName evidence="1">Uncharacterized protein</fullName>
    </submittedName>
</protein>
<dbReference type="Proteomes" id="UP000589896">
    <property type="component" value="Unassembled WGS sequence"/>
</dbReference>
<organism evidence="1 2">
    <name type="scientific">Luteimonas deserti</name>
    <dbReference type="NCBI Taxonomy" id="2752306"/>
    <lineage>
        <taxon>Bacteria</taxon>
        <taxon>Pseudomonadati</taxon>
        <taxon>Pseudomonadota</taxon>
        <taxon>Gammaproteobacteria</taxon>
        <taxon>Lysobacterales</taxon>
        <taxon>Lysobacteraceae</taxon>
        <taxon>Luteimonas</taxon>
    </lineage>
</organism>
<keyword evidence="2" id="KW-1185">Reference proteome</keyword>
<comment type="caution">
    <text evidence="1">The sequence shown here is derived from an EMBL/GenBank/DDBJ whole genome shotgun (WGS) entry which is preliminary data.</text>
</comment>
<dbReference type="InterPro" id="IPR053855">
    <property type="entry name" value="DUF6931"/>
</dbReference>